<dbReference type="AlphaFoldDB" id="H6RDR3"/>
<reference evidence="2" key="1">
    <citation type="journal article" date="2012" name="Environ. Microbiol.">
        <title>Genomic content of uncultured Bacteroidetes from contrasting oceanic provinces in the North Atlantic Ocean.</title>
        <authorList>
            <person name="Gomez-Pereira P.R."/>
            <person name="Schuler M."/>
            <person name="Fuchs B.M."/>
            <person name="Bennke C."/>
            <person name="Teeling H."/>
            <person name="Waldmann J."/>
            <person name="Richter M."/>
            <person name="Barbe V."/>
            <person name="Bataille E."/>
            <person name="Glockner F.O."/>
            <person name="Amann R."/>
        </authorList>
    </citation>
    <scope>NUCLEOTIDE SEQUENCE</scope>
</reference>
<evidence type="ECO:0000256" key="1">
    <source>
        <dbReference type="SAM" id="SignalP"/>
    </source>
</evidence>
<proteinExistence type="predicted"/>
<name>H6RDR3_9BACT</name>
<reference evidence="2" key="2">
    <citation type="submission" date="2012-02" db="EMBL/GenBank/DDBJ databases">
        <authorList>
            <person name="Genoscope - CEA"/>
        </authorList>
    </citation>
    <scope>NUCLEOTIDE SEQUENCE</scope>
</reference>
<keyword evidence="1" id="KW-0732">Signal</keyword>
<accession>H6RDR3</accession>
<feature type="signal peptide" evidence="1">
    <location>
        <begin position="1"/>
        <end position="21"/>
    </location>
</feature>
<evidence type="ECO:0000313" key="2">
    <source>
        <dbReference type="EMBL" id="CCF99174.1"/>
    </source>
</evidence>
<sequence>MKNLILLSFLALGINSFGQSATGTMCFQNKTHTVEDLITISSDDGVNFHGTKSGSEQNEEISYYTSWWTEFTAQLNGNKLKANLSTEFEGMVEEYEEEWEFYLCNDTQFIILNDELYRPVTCPN</sequence>
<protein>
    <submittedName>
        <fullName evidence="2">Secreted protein</fullName>
    </submittedName>
</protein>
<feature type="chain" id="PRO_5003606213" evidence="1">
    <location>
        <begin position="22"/>
        <end position="124"/>
    </location>
</feature>
<organism evidence="2">
    <name type="scientific">uncultured Flavobacteriia bacterium</name>
    <dbReference type="NCBI Taxonomy" id="212695"/>
    <lineage>
        <taxon>Bacteria</taxon>
        <taxon>Pseudomonadati</taxon>
        <taxon>Bacteroidota</taxon>
        <taxon>Flavobacteriia</taxon>
        <taxon>environmental samples</taxon>
    </lineage>
</organism>
<gene>
    <name evidence="2" type="ORF">VIS_S3ARA10040</name>
</gene>
<dbReference type="EMBL" id="FO117572">
    <property type="protein sequence ID" value="CCF99174.1"/>
    <property type="molecule type" value="Genomic_DNA"/>
</dbReference>